<keyword evidence="1" id="KW-0732">Signal</keyword>
<accession>A0A2B7XLS4</accession>
<feature type="chain" id="PRO_5013083798" evidence="1">
    <location>
        <begin position="20"/>
        <end position="69"/>
    </location>
</feature>
<proteinExistence type="predicted"/>
<protein>
    <submittedName>
        <fullName evidence="2">Uncharacterized protein</fullName>
    </submittedName>
</protein>
<dbReference type="Proteomes" id="UP000223968">
    <property type="component" value="Unassembled WGS sequence"/>
</dbReference>
<dbReference type="AlphaFoldDB" id="A0A2B7XLS4"/>
<comment type="caution">
    <text evidence="2">The sequence shown here is derived from an EMBL/GenBank/DDBJ whole genome shotgun (WGS) entry which is preliminary data.</text>
</comment>
<keyword evidence="3" id="KW-1185">Reference proteome</keyword>
<sequence>MKFTITSLATLLLIGSAAALPPPQENFENRVKKACDTPCYQDCASYCPIQPPGAAIGCSIACLDICGCA</sequence>
<organism evidence="2 3">
    <name type="scientific">Helicocarpus griseus UAMH5409</name>
    <dbReference type="NCBI Taxonomy" id="1447875"/>
    <lineage>
        <taxon>Eukaryota</taxon>
        <taxon>Fungi</taxon>
        <taxon>Dikarya</taxon>
        <taxon>Ascomycota</taxon>
        <taxon>Pezizomycotina</taxon>
        <taxon>Eurotiomycetes</taxon>
        <taxon>Eurotiomycetidae</taxon>
        <taxon>Onygenales</taxon>
        <taxon>Ajellomycetaceae</taxon>
        <taxon>Helicocarpus</taxon>
    </lineage>
</organism>
<evidence type="ECO:0000313" key="3">
    <source>
        <dbReference type="Proteomes" id="UP000223968"/>
    </source>
</evidence>
<gene>
    <name evidence="2" type="ORF">AJ79_04064</name>
</gene>
<feature type="signal peptide" evidence="1">
    <location>
        <begin position="1"/>
        <end position="19"/>
    </location>
</feature>
<reference evidence="2 3" key="1">
    <citation type="submission" date="2017-10" db="EMBL/GenBank/DDBJ databases">
        <title>Comparative genomics in systemic dimorphic fungi from Ajellomycetaceae.</title>
        <authorList>
            <person name="Munoz J.F."/>
            <person name="Mcewen J.G."/>
            <person name="Clay O.K."/>
            <person name="Cuomo C.A."/>
        </authorList>
    </citation>
    <scope>NUCLEOTIDE SEQUENCE [LARGE SCALE GENOMIC DNA]</scope>
    <source>
        <strain evidence="2 3">UAMH5409</strain>
    </source>
</reference>
<dbReference type="EMBL" id="PDNB01000054">
    <property type="protein sequence ID" value="PGH12704.1"/>
    <property type="molecule type" value="Genomic_DNA"/>
</dbReference>
<evidence type="ECO:0000313" key="2">
    <source>
        <dbReference type="EMBL" id="PGH12704.1"/>
    </source>
</evidence>
<name>A0A2B7XLS4_9EURO</name>
<evidence type="ECO:0000256" key="1">
    <source>
        <dbReference type="SAM" id="SignalP"/>
    </source>
</evidence>